<feature type="signal peptide" evidence="2">
    <location>
        <begin position="1"/>
        <end position="24"/>
    </location>
</feature>
<feature type="region of interest" description="Disordered" evidence="1">
    <location>
        <begin position="49"/>
        <end position="100"/>
    </location>
</feature>
<proteinExistence type="predicted"/>
<dbReference type="Proteomes" id="UP000323454">
    <property type="component" value="Unassembled WGS sequence"/>
</dbReference>
<gene>
    <name evidence="3" type="ORF">F0L68_08575</name>
</gene>
<dbReference type="AlphaFoldDB" id="A0A5B2XLN7"/>
<sequence>MLKKAFTVAAAVAGLTLIGAPAFATTAQSAPSRDVLDTHLVSVDVLSHNQRQDGNGNINGSGNTGGNGNNVGNNNNGGNANSNGGNGNNVGAGNGGGGNGNVHWPFRALLG</sequence>
<feature type="compositionally biased region" description="Low complexity" evidence="1">
    <location>
        <begin position="70"/>
        <end position="83"/>
    </location>
</feature>
<organism evidence="3 4">
    <name type="scientific">Solihabitans fulvus</name>
    <dbReference type="NCBI Taxonomy" id="1892852"/>
    <lineage>
        <taxon>Bacteria</taxon>
        <taxon>Bacillati</taxon>
        <taxon>Actinomycetota</taxon>
        <taxon>Actinomycetes</taxon>
        <taxon>Pseudonocardiales</taxon>
        <taxon>Pseudonocardiaceae</taxon>
        <taxon>Solihabitans</taxon>
    </lineage>
</organism>
<protein>
    <submittedName>
        <fullName evidence="3">Uncharacterized protein</fullName>
    </submittedName>
</protein>
<keyword evidence="4" id="KW-1185">Reference proteome</keyword>
<feature type="compositionally biased region" description="Gly residues" evidence="1">
    <location>
        <begin position="84"/>
        <end position="100"/>
    </location>
</feature>
<keyword evidence="2" id="KW-0732">Signal</keyword>
<evidence type="ECO:0000256" key="2">
    <source>
        <dbReference type="SAM" id="SignalP"/>
    </source>
</evidence>
<reference evidence="3 4" key="1">
    <citation type="submission" date="2019-09" db="EMBL/GenBank/DDBJ databases">
        <title>Goodfellowia gen. nov., a new genus of the Pseudonocardineae related to Actinoalloteichus, containing Goodfellowia coeruleoviolacea gen. nov., comb. nov. gen. nov., comb. nov.</title>
        <authorList>
            <person name="Labeda D."/>
        </authorList>
    </citation>
    <scope>NUCLEOTIDE SEQUENCE [LARGE SCALE GENOMIC DNA]</scope>
    <source>
        <strain evidence="3 4">AN110305</strain>
    </source>
</reference>
<evidence type="ECO:0000313" key="4">
    <source>
        <dbReference type="Proteomes" id="UP000323454"/>
    </source>
</evidence>
<evidence type="ECO:0000256" key="1">
    <source>
        <dbReference type="SAM" id="MobiDB-lite"/>
    </source>
</evidence>
<evidence type="ECO:0000313" key="3">
    <source>
        <dbReference type="EMBL" id="KAA2264035.1"/>
    </source>
</evidence>
<feature type="chain" id="PRO_5039478265" evidence="2">
    <location>
        <begin position="25"/>
        <end position="111"/>
    </location>
</feature>
<dbReference type="EMBL" id="VUOB01000013">
    <property type="protein sequence ID" value="KAA2264035.1"/>
    <property type="molecule type" value="Genomic_DNA"/>
</dbReference>
<comment type="caution">
    <text evidence="3">The sequence shown here is derived from an EMBL/GenBank/DDBJ whole genome shotgun (WGS) entry which is preliminary data.</text>
</comment>
<dbReference type="OrthoDB" id="3699148at2"/>
<feature type="compositionally biased region" description="Gly residues" evidence="1">
    <location>
        <begin position="57"/>
        <end position="69"/>
    </location>
</feature>
<dbReference type="RefSeq" id="WP_149848942.1">
    <property type="nucleotide sequence ID" value="NZ_VUOB01000013.1"/>
</dbReference>
<accession>A0A5B2XLN7</accession>
<name>A0A5B2XLN7_9PSEU</name>
<reference evidence="3 4" key="2">
    <citation type="submission" date="2019-09" db="EMBL/GenBank/DDBJ databases">
        <authorList>
            <person name="Jin C."/>
        </authorList>
    </citation>
    <scope>NUCLEOTIDE SEQUENCE [LARGE SCALE GENOMIC DNA]</scope>
    <source>
        <strain evidence="3 4">AN110305</strain>
    </source>
</reference>